<protein>
    <submittedName>
        <fullName evidence="1">Uncharacterized protein</fullName>
    </submittedName>
</protein>
<organism evidence="1 2">
    <name type="scientific">Pseudolysinimonas yzui</name>
    <dbReference type="NCBI Taxonomy" id="2708254"/>
    <lineage>
        <taxon>Bacteria</taxon>
        <taxon>Bacillati</taxon>
        <taxon>Actinomycetota</taxon>
        <taxon>Actinomycetes</taxon>
        <taxon>Micrococcales</taxon>
        <taxon>Microbacteriaceae</taxon>
        <taxon>Pseudolysinimonas</taxon>
    </lineage>
</organism>
<dbReference type="RefSeq" id="WP_191283164.1">
    <property type="nucleotide sequence ID" value="NZ_BNAI01000003.1"/>
</dbReference>
<proteinExistence type="predicted"/>
<dbReference type="Proteomes" id="UP000617531">
    <property type="component" value="Unassembled WGS sequence"/>
</dbReference>
<evidence type="ECO:0000313" key="1">
    <source>
        <dbReference type="EMBL" id="GHF17662.1"/>
    </source>
</evidence>
<dbReference type="EMBL" id="BNAI01000003">
    <property type="protein sequence ID" value="GHF17662.1"/>
    <property type="molecule type" value="Genomic_DNA"/>
</dbReference>
<reference evidence="1" key="2">
    <citation type="submission" date="2020-09" db="EMBL/GenBank/DDBJ databases">
        <authorList>
            <person name="Sun Q."/>
            <person name="Zhou Y."/>
        </authorList>
    </citation>
    <scope>NUCLEOTIDE SEQUENCE</scope>
    <source>
        <strain evidence="1">CGMCC 1.16548</strain>
    </source>
</reference>
<sequence>MVEIGQSTTDQLAAVRVEWEHPDWLSDLASDLDLATRVAMRLRPDGLIEVTVAGDLVGFVEHVAPVFVVLAGHRPAAAVEVAQRHTLAAAVDVLRARREHSSD</sequence>
<comment type="caution">
    <text evidence="1">The sequence shown here is derived from an EMBL/GenBank/DDBJ whole genome shotgun (WGS) entry which is preliminary data.</text>
</comment>
<reference evidence="1" key="1">
    <citation type="journal article" date="2014" name="Int. J. Syst. Evol. Microbiol.">
        <title>Complete genome sequence of Corynebacterium casei LMG S-19264T (=DSM 44701T), isolated from a smear-ripened cheese.</title>
        <authorList>
            <consortium name="US DOE Joint Genome Institute (JGI-PGF)"/>
            <person name="Walter F."/>
            <person name="Albersmeier A."/>
            <person name="Kalinowski J."/>
            <person name="Ruckert C."/>
        </authorList>
    </citation>
    <scope>NUCLEOTIDE SEQUENCE</scope>
    <source>
        <strain evidence="1">CGMCC 1.16548</strain>
    </source>
</reference>
<accession>A0A8J3GQR2</accession>
<name>A0A8J3GQR2_9MICO</name>
<evidence type="ECO:0000313" key="2">
    <source>
        <dbReference type="Proteomes" id="UP000617531"/>
    </source>
</evidence>
<gene>
    <name evidence="1" type="ORF">GCM10011600_18100</name>
</gene>
<keyword evidence="2" id="KW-1185">Reference proteome</keyword>
<dbReference type="AlphaFoldDB" id="A0A8J3GQR2"/>